<name>A0A7K2IY42_9ACTN</name>
<dbReference type="EMBL" id="WWHY01000001">
    <property type="protein sequence ID" value="MYR34747.1"/>
    <property type="molecule type" value="Genomic_DNA"/>
</dbReference>
<dbReference type="GO" id="GO:0016491">
    <property type="term" value="F:oxidoreductase activity"/>
    <property type="evidence" value="ECO:0007669"/>
    <property type="project" value="UniProtKB-KW"/>
</dbReference>
<sequence>MLERHRHHDVIVIGAGFAGLGATRDLLRAGASVQLLEARGRVGGRAFTRYLSDGTQLDLGGQWIGPTQELILELVEHYGVETYPTPRIGDPVVDMGGERLTSPPAEVDALLEDIDLLALQVTPERPWDAPEARAWDQQTFASWLVGTEYSETTIRYVARIVSGGLLAGAPSEASLLETLFYIASAGGIRPLLGYEGGAQQTRITGGAQIVAEHMASDLPPGVLRLNEPVTSVEYGSTDARVTTTTHAYTADRVIVALPPTLAARLRFDPALPPLNDGALQRTPAGSALKVHAIHSEPFWRDQGLSGVSTSATGVLTETVDNTPPGGPSAVLTGFVYGEEAVLLRARPLEERRRIVLERMADLFGDRARSPEDYVEFDWMGEQWTRGCFSGHMVPGTTVTFGPALRTPVEVVHWAGTETATRWNGYFDGALSSGRRAAAEVRASLDDQVSEE</sequence>
<organism evidence="7 8">
    <name type="scientific">Nocardiopsis alba</name>
    <dbReference type="NCBI Taxonomy" id="53437"/>
    <lineage>
        <taxon>Bacteria</taxon>
        <taxon>Bacillati</taxon>
        <taxon>Actinomycetota</taxon>
        <taxon>Actinomycetes</taxon>
        <taxon>Streptosporangiales</taxon>
        <taxon>Nocardiopsidaceae</taxon>
        <taxon>Nocardiopsis</taxon>
    </lineage>
</organism>
<dbReference type="PRINTS" id="PR00757">
    <property type="entry name" value="AMINEOXDASEF"/>
</dbReference>
<comment type="caution">
    <text evidence="7">The sequence shown here is derived from an EMBL/GenBank/DDBJ whole genome shotgun (WGS) entry which is preliminary data.</text>
</comment>
<accession>A0A7K2IY42</accession>
<keyword evidence="9" id="KW-1185">Reference proteome</keyword>
<evidence type="ECO:0000313" key="7">
    <source>
        <dbReference type="EMBL" id="MYR34747.1"/>
    </source>
</evidence>
<proteinExistence type="inferred from homology"/>
<evidence type="ECO:0000313" key="9">
    <source>
        <dbReference type="Proteomes" id="UP001585053"/>
    </source>
</evidence>
<dbReference type="RefSeq" id="WP_161111678.1">
    <property type="nucleotide sequence ID" value="NZ_JAYMRS010000001.1"/>
</dbReference>
<evidence type="ECO:0000256" key="4">
    <source>
        <dbReference type="PIRSR" id="PIRSR601613-1"/>
    </source>
</evidence>
<feature type="binding site" evidence="4">
    <location>
        <position position="229"/>
    </location>
    <ligand>
        <name>FAD</name>
        <dbReference type="ChEBI" id="CHEBI:57692"/>
    </ligand>
</feature>
<dbReference type="EMBL" id="JAYMRS010000001">
    <property type="protein sequence ID" value="MFB8766199.1"/>
    <property type="molecule type" value="Genomic_DNA"/>
</dbReference>
<reference evidence="7 8" key="1">
    <citation type="journal article" date="2019" name="Nat. Commun.">
        <title>The antimicrobial potential of Streptomyces from insect microbiomes.</title>
        <authorList>
            <person name="Chevrette M.G."/>
            <person name="Carlson C.M."/>
            <person name="Ortega H.E."/>
            <person name="Thomas C."/>
            <person name="Ananiev G.E."/>
            <person name="Barns K.J."/>
            <person name="Book A.J."/>
            <person name="Cagnazzo J."/>
            <person name="Carlos C."/>
            <person name="Flanigan W."/>
            <person name="Grubbs K.J."/>
            <person name="Horn H.A."/>
            <person name="Hoffmann F.M."/>
            <person name="Klassen J.L."/>
            <person name="Knack J.J."/>
            <person name="Lewin G.R."/>
            <person name="McDonald B.R."/>
            <person name="Muller L."/>
            <person name="Melo W.G.P."/>
            <person name="Pinto-Tomas A.A."/>
            <person name="Schmitz A."/>
            <person name="Wendt-Pienkowski E."/>
            <person name="Wildman S."/>
            <person name="Zhao M."/>
            <person name="Zhang F."/>
            <person name="Bugni T.S."/>
            <person name="Andes D.R."/>
            <person name="Pupo M.T."/>
            <person name="Currie C.R."/>
        </authorList>
    </citation>
    <scope>NUCLEOTIDE SEQUENCE [LARGE SCALE GENOMIC DNA]</scope>
    <source>
        <strain evidence="7 8">SID5840</strain>
    </source>
</reference>
<dbReference type="PANTHER" id="PTHR43563:SF1">
    <property type="entry name" value="AMINE OXIDASE [FLAVIN-CONTAINING] B"/>
    <property type="match status" value="1"/>
</dbReference>
<dbReference type="Proteomes" id="UP001585053">
    <property type="component" value="Unassembled WGS sequence"/>
</dbReference>
<gene>
    <name evidence="7" type="ORF">GTW20_21450</name>
    <name evidence="6" type="ORF">VSQ78_00690</name>
</gene>
<dbReference type="SUPFAM" id="SSF51905">
    <property type="entry name" value="FAD/NAD(P)-binding domain"/>
    <property type="match status" value="1"/>
</dbReference>
<evidence type="ECO:0000259" key="5">
    <source>
        <dbReference type="Pfam" id="PF01593"/>
    </source>
</evidence>
<comment type="similarity">
    <text evidence="2">Belongs to the flavin monoamine oxidase family.</text>
</comment>
<dbReference type="InterPro" id="IPR050703">
    <property type="entry name" value="Flavin_MAO"/>
</dbReference>
<protein>
    <submittedName>
        <fullName evidence="6">Flavin monoamine oxidase family protein</fullName>
    </submittedName>
    <submittedName>
        <fullName evidence="7">NAD(P)-binding protein</fullName>
    </submittedName>
</protein>
<evidence type="ECO:0000256" key="2">
    <source>
        <dbReference type="ARBA" id="ARBA00005995"/>
    </source>
</evidence>
<evidence type="ECO:0000256" key="1">
    <source>
        <dbReference type="ARBA" id="ARBA00001974"/>
    </source>
</evidence>
<dbReference type="InterPro" id="IPR002937">
    <property type="entry name" value="Amino_oxidase"/>
</dbReference>
<dbReference type="Pfam" id="PF01593">
    <property type="entry name" value="Amino_oxidase"/>
    <property type="match status" value="1"/>
</dbReference>
<feature type="binding site" evidence="4">
    <location>
        <position position="334"/>
    </location>
    <ligand>
        <name>substrate</name>
    </ligand>
</feature>
<dbReference type="Proteomes" id="UP000467124">
    <property type="component" value="Unassembled WGS sequence"/>
</dbReference>
<evidence type="ECO:0000313" key="6">
    <source>
        <dbReference type="EMBL" id="MFB8766199.1"/>
    </source>
</evidence>
<dbReference type="AlphaFoldDB" id="A0A7K2IY42"/>
<dbReference type="InterPro" id="IPR001613">
    <property type="entry name" value="Flavin_amine_oxidase"/>
</dbReference>
<comment type="cofactor">
    <cofactor evidence="1">
        <name>FAD</name>
        <dbReference type="ChEBI" id="CHEBI:57692"/>
    </cofactor>
</comment>
<dbReference type="Gene3D" id="3.50.50.60">
    <property type="entry name" value="FAD/NAD(P)-binding domain"/>
    <property type="match status" value="1"/>
</dbReference>
<dbReference type="PANTHER" id="PTHR43563">
    <property type="entry name" value="AMINE OXIDASE"/>
    <property type="match status" value="1"/>
</dbReference>
<evidence type="ECO:0000256" key="3">
    <source>
        <dbReference type="ARBA" id="ARBA00023002"/>
    </source>
</evidence>
<reference evidence="6 9" key="2">
    <citation type="submission" date="2024-01" db="EMBL/GenBank/DDBJ databases">
        <title>Genome mining of biosynthetic gene clusters to explore secondary metabolites of Streptomyces sp.</title>
        <authorList>
            <person name="Baig A."/>
            <person name="Ajitkumar Shintre N."/>
            <person name="Kumar H."/>
            <person name="Anbarasu A."/>
            <person name="Ramaiah S."/>
        </authorList>
    </citation>
    <scope>NUCLEOTIDE SEQUENCE [LARGE SCALE GENOMIC DNA]</scope>
    <source>
        <strain evidence="6 9">A01</strain>
    </source>
</reference>
<feature type="domain" description="Amine oxidase" evidence="5">
    <location>
        <begin position="17"/>
        <end position="440"/>
    </location>
</feature>
<dbReference type="InterPro" id="IPR036188">
    <property type="entry name" value="FAD/NAD-bd_sf"/>
</dbReference>
<feature type="binding site" evidence="4">
    <location>
        <begin position="37"/>
        <end position="38"/>
    </location>
    <ligand>
        <name>FAD</name>
        <dbReference type="ChEBI" id="CHEBI:57692"/>
    </ligand>
</feature>
<keyword evidence="3" id="KW-0560">Oxidoreductase</keyword>
<evidence type="ECO:0000313" key="8">
    <source>
        <dbReference type="Proteomes" id="UP000467124"/>
    </source>
</evidence>
<dbReference type="SUPFAM" id="SSF54373">
    <property type="entry name" value="FAD-linked reductases, C-terminal domain"/>
    <property type="match status" value="1"/>
</dbReference>
<feature type="binding site" evidence="4">
    <location>
        <position position="417"/>
    </location>
    <ligand>
        <name>FAD</name>
        <dbReference type="ChEBI" id="CHEBI:57692"/>
    </ligand>
</feature>